<dbReference type="InterPro" id="IPR001313">
    <property type="entry name" value="Pumilio_RNA-bd_rpt"/>
</dbReference>
<feature type="region of interest" description="Disordered" evidence="2">
    <location>
        <begin position="422"/>
        <end position="458"/>
    </location>
</feature>
<dbReference type="GO" id="GO:0000480">
    <property type="term" value="P:endonucleolytic cleavage in 5'-ETS of tricistronic rRNA transcript (SSU-rRNA, 5.8S rRNA, LSU-rRNA)"/>
    <property type="evidence" value="ECO:0007669"/>
    <property type="project" value="TreeGrafter"/>
</dbReference>
<name>A0A564ZDQ7_HYMDI</name>
<evidence type="ECO:0000256" key="2">
    <source>
        <dbReference type="SAM" id="MobiDB-lite"/>
    </source>
</evidence>
<dbReference type="GO" id="GO:0000447">
    <property type="term" value="P:endonucleolytic cleavage in ITS1 to separate SSU-rRNA from 5.8S rRNA and LSU-rRNA from tricistronic rRNA transcript (SSU-rRNA, 5.8S rRNA, LSU-rRNA)"/>
    <property type="evidence" value="ECO:0007669"/>
    <property type="project" value="TreeGrafter"/>
</dbReference>
<dbReference type="GO" id="GO:0030686">
    <property type="term" value="C:90S preribosome"/>
    <property type="evidence" value="ECO:0007669"/>
    <property type="project" value="TreeGrafter"/>
</dbReference>
<dbReference type="GO" id="GO:0000472">
    <property type="term" value="P:endonucleolytic cleavage to generate mature 5'-end of SSU-rRNA from (SSU-rRNA, 5.8S rRNA, LSU-rRNA)"/>
    <property type="evidence" value="ECO:0007669"/>
    <property type="project" value="TreeGrafter"/>
</dbReference>
<dbReference type="GO" id="GO:0030688">
    <property type="term" value="C:preribosome, small subunit precursor"/>
    <property type="evidence" value="ECO:0007669"/>
    <property type="project" value="TreeGrafter"/>
</dbReference>
<dbReference type="InterPro" id="IPR040000">
    <property type="entry name" value="NOP9"/>
</dbReference>
<organism evidence="3 4">
    <name type="scientific">Hymenolepis diminuta</name>
    <name type="common">Rat tapeworm</name>
    <dbReference type="NCBI Taxonomy" id="6216"/>
    <lineage>
        <taxon>Eukaryota</taxon>
        <taxon>Metazoa</taxon>
        <taxon>Spiralia</taxon>
        <taxon>Lophotrochozoa</taxon>
        <taxon>Platyhelminthes</taxon>
        <taxon>Cestoda</taxon>
        <taxon>Eucestoda</taxon>
        <taxon>Cyclophyllidea</taxon>
        <taxon>Hymenolepididae</taxon>
        <taxon>Hymenolepis</taxon>
    </lineage>
</organism>
<dbReference type="GO" id="GO:0003723">
    <property type="term" value="F:RNA binding"/>
    <property type="evidence" value="ECO:0007669"/>
    <property type="project" value="InterPro"/>
</dbReference>
<evidence type="ECO:0000313" key="3">
    <source>
        <dbReference type="EMBL" id="VUZ57492.1"/>
    </source>
</evidence>
<proteinExistence type="predicted"/>
<sequence length="670" mass="74854">MAPKITDPRKVKYFEGRAEFLLRNCRLNEKEKFVQTTFIELMKDGWSLCTNGRVATCIEKMIPHATAEAIGLLLKTFTKELHSVLNTKFAHHVLHAALRQCVANPEFREDTLVSSSIEEYLDFMWENYMTLLQETHSSPALRIYVQLLTGVSVPKSPHSGLYDITKITLSEPLDPQTYKSKITELVNIFLLSEEFNNYVRDSMSGAFLQILLIICYKRMESDFEAICSTIIRRSKILKTDEKAEMIQLYGQNIHPLPMGFSDPVAVFFTETLISLLPGRLVQKLLEDHLLTLSLSSGDSEEEMQVSIASALAGHENACRVLRAVIRSAKRATDLESVMSALQLPGSDGKPGLEVALEANQHYLLIVLAEACRRCAGSNAECVQHNCEQMLLEAFGFSLKTKKPDDQLIKAFVRLKRVAELKTSEDEGESSSDENDDEKKPDEVPKEEADQSEQETARAGEKVTSCQLAGCLLAEEVFGFLSHRPIRLAASLASLPPNEMFAWSRNCMLHRVIESALLSPSVPEQRKLHIFESLKSVLKILATDQSGSRVIEALWRSGDIITSQSSKQQVNVMMSIREELAKALAPASDRIASSKFGRFVENLVGSAAYSKNPKLWREAKLSGSAAITTVGKQSGSAGKGAQKSTFKRKFPTDFRKLKRLEEKQNKKAKRS</sequence>
<keyword evidence="1" id="KW-0677">Repeat</keyword>
<evidence type="ECO:0000313" key="4">
    <source>
        <dbReference type="Proteomes" id="UP000321570"/>
    </source>
</evidence>
<feature type="compositionally biased region" description="Acidic residues" evidence="2">
    <location>
        <begin position="425"/>
        <end position="435"/>
    </location>
</feature>
<dbReference type="InterPro" id="IPR016024">
    <property type="entry name" value="ARM-type_fold"/>
</dbReference>
<feature type="compositionally biased region" description="Basic and acidic residues" evidence="2">
    <location>
        <begin position="436"/>
        <end position="458"/>
    </location>
</feature>
<dbReference type="AlphaFoldDB" id="A0A564ZDQ7"/>
<dbReference type="Gene3D" id="1.25.10.10">
    <property type="entry name" value="Leucine-rich Repeat Variant"/>
    <property type="match status" value="1"/>
</dbReference>
<dbReference type="PANTHER" id="PTHR13102:SF0">
    <property type="entry name" value="NUCLEOLAR PROTEIN 9"/>
    <property type="match status" value="1"/>
</dbReference>
<gene>
    <name evidence="3" type="ORF">WMSIL1_LOCUS14967</name>
</gene>
<reference evidence="3 4" key="1">
    <citation type="submission" date="2019-07" db="EMBL/GenBank/DDBJ databases">
        <authorList>
            <person name="Jastrzebski P J."/>
            <person name="Paukszto L."/>
            <person name="Jastrzebski P J."/>
        </authorList>
    </citation>
    <scope>NUCLEOTIDE SEQUENCE [LARGE SCALE GENOMIC DNA]</scope>
    <source>
        <strain evidence="3 4">WMS-il1</strain>
    </source>
</reference>
<dbReference type="InterPro" id="IPR011989">
    <property type="entry name" value="ARM-like"/>
</dbReference>
<dbReference type="GO" id="GO:0005730">
    <property type="term" value="C:nucleolus"/>
    <property type="evidence" value="ECO:0007669"/>
    <property type="project" value="TreeGrafter"/>
</dbReference>
<dbReference type="GO" id="GO:0000056">
    <property type="term" value="P:ribosomal small subunit export from nucleus"/>
    <property type="evidence" value="ECO:0007669"/>
    <property type="project" value="TreeGrafter"/>
</dbReference>
<dbReference type="Pfam" id="PF22493">
    <property type="entry name" value="PUF_NOP9"/>
    <property type="match status" value="1"/>
</dbReference>
<keyword evidence="4" id="KW-1185">Reference proteome</keyword>
<dbReference type="EMBL" id="CABIJS010000719">
    <property type="protein sequence ID" value="VUZ57492.1"/>
    <property type="molecule type" value="Genomic_DNA"/>
</dbReference>
<dbReference type="PANTHER" id="PTHR13102">
    <property type="entry name" value="NUCLEOLAR PROTEIN 9"/>
    <property type="match status" value="1"/>
</dbReference>
<evidence type="ECO:0000256" key="1">
    <source>
        <dbReference type="ARBA" id="ARBA00022737"/>
    </source>
</evidence>
<protein>
    <recommendedName>
        <fullName evidence="5">PUM-HD domain-containing protein</fullName>
    </recommendedName>
</protein>
<evidence type="ECO:0008006" key="5">
    <source>
        <dbReference type="Google" id="ProtNLM"/>
    </source>
</evidence>
<dbReference type="Proteomes" id="UP000321570">
    <property type="component" value="Unassembled WGS sequence"/>
</dbReference>
<accession>A0A564ZDQ7</accession>
<dbReference type="SUPFAM" id="SSF48371">
    <property type="entry name" value="ARM repeat"/>
    <property type="match status" value="1"/>
</dbReference>